<dbReference type="AlphaFoldDB" id="A0A1E5QQI3"/>
<evidence type="ECO:0000313" key="1">
    <source>
        <dbReference type="EMBL" id="OEJ76857.1"/>
    </source>
</evidence>
<reference evidence="1" key="1">
    <citation type="submission" date="2016-09" db="EMBL/GenBank/DDBJ databases">
        <title>Draft genome of thermotolerant cyanobacterium Desertifilum sp. strain IPPAS B-1220.</title>
        <authorList>
            <person name="Sinetova M.A."/>
            <person name="Bolakhan K."/>
            <person name="Zayadan B.K."/>
            <person name="Mironov K.S."/>
            <person name="Ustinova V."/>
            <person name="Kupriyanova E.V."/>
            <person name="Sidorov R.A."/>
            <person name="Skrypnik A.N."/>
            <person name="Gogoleva N.E."/>
            <person name="Gogolev Y.V."/>
            <person name="Los D.A."/>
        </authorList>
    </citation>
    <scope>NUCLEOTIDE SEQUENCE [LARGE SCALE GENOMIC DNA]</scope>
    <source>
        <strain evidence="1">IPPAS B-1220</strain>
    </source>
</reference>
<name>A0A1E5QQI3_9CYAN</name>
<proteinExistence type="predicted"/>
<gene>
    <name evidence="1" type="ORF">BH720_02455</name>
</gene>
<sequence>MSRFDRRLVEEMGLTMVDVKMQDTATYRQYRAILLAKYPRKVGMQWPTYLVCQFPIETYQILGEISGEQQPQTFQQQLQAILALQEV</sequence>
<organism evidence="1">
    <name type="scientific">Desertifilum tharense IPPAS B-1220</name>
    <dbReference type="NCBI Taxonomy" id="1781255"/>
    <lineage>
        <taxon>Bacteria</taxon>
        <taxon>Bacillati</taxon>
        <taxon>Cyanobacteriota</taxon>
        <taxon>Cyanophyceae</taxon>
        <taxon>Desertifilales</taxon>
        <taxon>Desertifilaceae</taxon>
        <taxon>Desertifilum</taxon>
    </lineage>
</organism>
<protein>
    <submittedName>
        <fullName evidence="1">Uncharacterized protein</fullName>
    </submittedName>
</protein>
<dbReference type="EMBL" id="MJGC01000025">
    <property type="protein sequence ID" value="OEJ76857.1"/>
    <property type="molecule type" value="Genomic_DNA"/>
</dbReference>
<dbReference type="STRING" id="1781255.BH720_02455"/>
<accession>A0A1E5QQI3</accession>
<comment type="caution">
    <text evidence="1">The sequence shown here is derived from an EMBL/GenBank/DDBJ whole genome shotgun (WGS) entry which is preliminary data.</text>
</comment>